<dbReference type="SUPFAM" id="SSF55874">
    <property type="entry name" value="ATPase domain of HSP90 chaperone/DNA topoisomerase II/histidine kinase"/>
    <property type="match status" value="1"/>
</dbReference>
<keyword evidence="1" id="KW-0175">Coiled coil</keyword>
<dbReference type="PROSITE" id="PS50109">
    <property type="entry name" value="HIS_KIN"/>
    <property type="match status" value="1"/>
</dbReference>
<keyword evidence="2" id="KW-1133">Transmembrane helix</keyword>
<dbReference type="EC" id="2.7.13.3" evidence="4"/>
<organism evidence="4 5">
    <name type="scientific">Acidicapsa dinghuensis</name>
    <dbReference type="NCBI Taxonomy" id="2218256"/>
    <lineage>
        <taxon>Bacteria</taxon>
        <taxon>Pseudomonadati</taxon>
        <taxon>Acidobacteriota</taxon>
        <taxon>Terriglobia</taxon>
        <taxon>Terriglobales</taxon>
        <taxon>Acidobacteriaceae</taxon>
        <taxon>Acidicapsa</taxon>
    </lineage>
</organism>
<dbReference type="GO" id="GO:0004673">
    <property type="term" value="F:protein histidine kinase activity"/>
    <property type="evidence" value="ECO:0007669"/>
    <property type="project" value="UniProtKB-EC"/>
</dbReference>
<evidence type="ECO:0000256" key="2">
    <source>
        <dbReference type="SAM" id="Phobius"/>
    </source>
</evidence>
<dbReference type="InterPro" id="IPR010559">
    <property type="entry name" value="Sig_transdc_His_kin_internal"/>
</dbReference>
<dbReference type="EMBL" id="JBHSPH010000002">
    <property type="protein sequence ID" value="MFC5862156.1"/>
    <property type="molecule type" value="Genomic_DNA"/>
</dbReference>
<keyword evidence="2" id="KW-0472">Membrane</keyword>
<protein>
    <submittedName>
        <fullName evidence="4">Sensor histidine kinase</fullName>
        <ecNumber evidence="4">2.7.13.3</ecNumber>
    </submittedName>
</protein>
<feature type="coiled-coil region" evidence="1">
    <location>
        <begin position="134"/>
        <end position="166"/>
    </location>
</feature>
<accession>A0ABW1EE59</accession>
<evidence type="ECO:0000313" key="5">
    <source>
        <dbReference type="Proteomes" id="UP001596091"/>
    </source>
</evidence>
<sequence>MLKRYRFWILYSAAWSPYAISYYILFAANPSLRRAAAVETFYNIAPAFLLGLAALRWCQAIPWLHRRPWFYPLQILSGAIYSLTWLIAVLVVSSLGNALISHKFIFGHFSSYALQWQFFSGLMVYGNIAGFTYVSEVNRNLREEERRREAAEALKAKAELAALRAQLNPHFLFNTLNSLLGLMDQNTEDAKKALTQLADMLRYALRSDPARNEDDVSLREELHFAEAYLALERLRLGDRLHVERCIDPGALQCRLPALTIQPLVENAIRHGIAPRSRRGTLTLTARREQNALSIVVSDDGVGAETARALTAAGTGIRTVRQRLMLYSKGAATLEIEGTPGSGFAVSIVLPLDASDEENLSVGETVGRDNHP</sequence>
<dbReference type="Pfam" id="PF06580">
    <property type="entry name" value="His_kinase"/>
    <property type="match status" value="1"/>
</dbReference>
<keyword evidence="2" id="KW-0812">Transmembrane</keyword>
<dbReference type="PANTHER" id="PTHR34220:SF7">
    <property type="entry name" value="SENSOR HISTIDINE KINASE YPDA"/>
    <property type="match status" value="1"/>
</dbReference>
<keyword evidence="4" id="KW-0418">Kinase</keyword>
<dbReference type="InterPro" id="IPR003594">
    <property type="entry name" value="HATPase_dom"/>
</dbReference>
<evidence type="ECO:0000313" key="4">
    <source>
        <dbReference type="EMBL" id="MFC5862156.1"/>
    </source>
</evidence>
<proteinExistence type="predicted"/>
<reference evidence="5" key="1">
    <citation type="journal article" date="2019" name="Int. J. Syst. Evol. Microbiol.">
        <title>The Global Catalogue of Microorganisms (GCM) 10K type strain sequencing project: providing services to taxonomists for standard genome sequencing and annotation.</title>
        <authorList>
            <consortium name="The Broad Institute Genomics Platform"/>
            <consortium name="The Broad Institute Genome Sequencing Center for Infectious Disease"/>
            <person name="Wu L."/>
            <person name="Ma J."/>
        </authorList>
    </citation>
    <scope>NUCLEOTIDE SEQUENCE [LARGE SCALE GENOMIC DNA]</scope>
    <source>
        <strain evidence="5">JCM 4087</strain>
    </source>
</reference>
<keyword evidence="5" id="KW-1185">Reference proteome</keyword>
<dbReference type="Pfam" id="PF02518">
    <property type="entry name" value="HATPase_c"/>
    <property type="match status" value="1"/>
</dbReference>
<feature type="transmembrane region" description="Helical" evidence="2">
    <location>
        <begin position="116"/>
        <end position="134"/>
    </location>
</feature>
<feature type="transmembrane region" description="Helical" evidence="2">
    <location>
        <begin position="40"/>
        <end position="58"/>
    </location>
</feature>
<dbReference type="InterPro" id="IPR050640">
    <property type="entry name" value="Bact_2-comp_sensor_kinase"/>
</dbReference>
<dbReference type="InterPro" id="IPR005467">
    <property type="entry name" value="His_kinase_dom"/>
</dbReference>
<evidence type="ECO:0000256" key="1">
    <source>
        <dbReference type="SAM" id="Coils"/>
    </source>
</evidence>
<feature type="transmembrane region" description="Helical" evidence="2">
    <location>
        <begin position="7"/>
        <end position="28"/>
    </location>
</feature>
<gene>
    <name evidence="4" type="ORF">ACFPT7_07620</name>
</gene>
<keyword evidence="4" id="KW-0808">Transferase</keyword>
<dbReference type="RefSeq" id="WP_263338397.1">
    <property type="nucleotide sequence ID" value="NZ_JAGSYH010000004.1"/>
</dbReference>
<dbReference type="PANTHER" id="PTHR34220">
    <property type="entry name" value="SENSOR HISTIDINE KINASE YPDA"/>
    <property type="match status" value="1"/>
</dbReference>
<dbReference type="InterPro" id="IPR036890">
    <property type="entry name" value="HATPase_C_sf"/>
</dbReference>
<dbReference type="Proteomes" id="UP001596091">
    <property type="component" value="Unassembled WGS sequence"/>
</dbReference>
<evidence type="ECO:0000259" key="3">
    <source>
        <dbReference type="PROSITE" id="PS50109"/>
    </source>
</evidence>
<dbReference type="Gene3D" id="3.30.565.10">
    <property type="entry name" value="Histidine kinase-like ATPase, C-terminal domain"/>
    <property type="match status" value="1"/>
</dbReference>
<comment type="caution">
    <text evidence="4">The sequence shown here is derived from an EMBL/GenBank/DDBJ whole genome shotgun (WGS) entry which is preliminary data.</text>
</comment>
<name>A0ABW1EE59_9BACT</name>
<feature type="transmembrane region" description="Helical" evidence="2">
    <location>
        <begin position="70"/>
        <end position="96"/>
    </location>
</feature>
<feature type="domain" description="Histidine kinase" evidence="3">
    <location>
        <begin position="260"/>
        <end position="353"/>
    </location>
</feature>